<dbReference type="GO" id="GO:0045048">
    <property type="term" value="P:protein insertion into ER membrane"/>
    <property type="evidence" value="ECO:0007669"/>
    <property type="project" value="TreeGrafter"/>
</dbReference>
<name>A0AAN8QQ60_9TELE</name>
<comment type="caution">
    <text evidence="1">The sequence shown here is derived from an EMBL/GenBank/DDBJ whole genome shotgun (WGS) entry which is preliminary data.</text>
</comment>
<proteinExistence type="predicted"/>
<dbReference type="PANTHER" id="PTHR12371">
    <property type="entry name" value="TRANSLOCATION ASSOCIATED MEMBRANE PROTEIN"/>
    <property type="match status" value="1"/>
</dbReference>
<dbReference type="EMBL" id="JAGTTL010000019">
    <property type="protein sequence ID" value="KAK6307776.1"/>
    <property type="molecule type" value="Genomic_DNA"/>
</dbReference>
<dbReference type="GO" id="GO:0006616">
    <property type="term" value="P:SRP-dependent cotranslational protein targeting to membrane, translocation"/>
    <property type="evidence" value="ECO:0007669"/>
    <property type="project" value="InterPro"/>
</dbReference>
<dbReference type="InterPro" id="IPR016447">
    <property type="entry name" value="Translocation_assoc_membrane"/>
</dbReference>
<dbReference type="GO" id="GO:0005789">
    <property type="term" value="C:endoplasmic reticulum membrane"/>
    <property type="evidence" value="ECO:0007669"/>
    <property type="project" value="TreeGrafter"/>
</dbReference>
<dbReference type="Proteomes" id="UP001356427">
    <property type="component" value="Unassembled WGS sequence"/>
</dbReference>
<gene>
    <name evidence="1" type="ORF">J4Q44_G00210470</name>
</gene>
<reference evidence="1 2" key="1">
    <citation type="submission" date="2021-04" db="EMBL/GenBank/DDBJ databases">
        <authorList>
            <person name="De Guttry C."/>
            <person name="Zahm M."/>
            <person name="Klopp C."/>
            <person name="Cabau C."/>
            <person name="Louis A."/>
            <person name="Berthelot C."/>
            <person name="Parey E."/>
            <person name="Roest Crollius H."/>
            <person name="Montfort J."/>
            <person name="Robinson-Rechavi M."/>
            <person name="Bucao C."/>
            <person name="Bouchez O."/>
            <person name="Gislard M."/>
            <person name="Lluch J."/>
            <person name="Milhes M."/>
            <person name="Lampietro C."/>
            <person name="Lopez Roques C."/>
            <person name="Donnadieu C."/>
            <person name="Braasch I."/>
            <person name="Desvignes T."/>
            <person name="Postlethwait J."/>
            <person name="Bobe J."/>
            <person name="Wedekind C."/>
            <person name="Guiguen Y."/>
        </authorList>
    </citation>
    <scope>NUCLEOTIDE SEQUENCE [LARGE SCALE GENOMIC DNA]</scope>
    <source>
        <strain evidence="1">Cs_M1</strain>
        <tissue evidence="1">Blood</tissue>
    </source>
</reference>
<sequence>MCFRKKNKSPPVLSHEFVIQNHADMVSCVAMVILLGLMFEVTAKFANVFITLQYNVTQSLDERAEPVNLKTWPCVLLPAHRCHTPCLNTGIHSRSSKQRRNLQQILLSYGRAIHTPTWSFR</sequence>
<evidence type="ECO:0000313" key="2">
    <source>
        <dbReference type="Proteomes" id="UP001356427"/>
    </source>
</evidence>
<dbReference type="AlphaFoldDB" id="A0AAN8QQ60"/>
<evidence type="ECO:0000313" key="1">
    <source>
        <dbReference type="EMBL" id="KAK6307776.1"/>
    </source>
</evidence>
<protein>
    <submittedName>
        <fullName evidence="1">Uncharacterized protein</fullName>
    </submittedName>
</protein>
<accession>A0AAN8QQ60</accession>
<dbReference type="PANTHER" id="PTHR12371:SF10">
    <property type="entry name" value="TRANSLOCATING CHAIN-ASSOCIATED MEMBRANE PROTEIN"/>
    <property type="match status" value="1"/>
</dbReference>
<keyword evidence="2" id="KW-1185">Reference proteome</keyword>
<organism evidence="1 2">
    <name type="scientific">Coregonus suidteri</name>
    <dbReference type="NCBI Taxonomy" id="861788"/>
    <lineage>
        <taxon>Eukaryota</taxon>
        <taxon>Metazoa</taxon>
        <taxon>Chordata</taxon>
        <taxon>Craniata</taxon>
        <taxon>Vertebrata</taxon>
        <taxon>Euteleostomi</taxon>
        <taxon>Actinopterygii</taxon>
        <taxon>Neopterygii</taxon>
        <taxon>Teleostei</taxon>
        <taxon>Protacanthopterygii</taxon>
        <taxon>Salmoniformes</taxon>
        <taxon>Salmonidae</taxon>
        <taxon>Coregoninae</taxon>
        <taxon>Coregonus</taxon>
    </lineage>
</organism>